<comment type="subcellular location">
    <subcellularLocation>
        <location evidence="1">Membrane</location>
        <topology evidence="1">Multi-pass membrane protein</topology>
    </subcellularLocation>
</comment>
<dbReference type="PANTHER" id="PTHR30569">
    <property type="entry name" value="CYTOSINE TRANSPORTER CODB"/>
    <property type="match status" value="1"/>
</dbReference>
<feature type="transmembrane region" description="Helical" evidence="6">
    <location>
        <begin position="240"/>
        <end position="265"/>
    </location>
</feature>
<feature type="transmembrane region" description="Helical" evidence="6">
    <location>
        <begin position="345"/>
        <end position="364"/>
    </location>
</feature>
<evidence type="ECO:0000313" key="7">
    <source>
        <dbReference type="EMBL" id="NBI78562.1"/>
    </source>
</evidence>
<evidence type="ECO:0000256" key="3">
    <source>
        <dbReference type="ARBA" id="ARBA00022692"/>
    </source>
</evidence>
<keyword evidence="4 6" id="KW-1133">Transmembrane helix</keyword>
<feature type="transmembrane region" description="Helical" evidence="6">
    <location>
        <begin position="271"/>
        <end position="293"/>
    </location>
</feature>
<comment type="similarity">
    <text evidence="2">Belongs to the purine-cytosine permease (2.A.39) family.</text>
</comment>
<evidence type="ECO:0000256" key="6">
    <source>
        <dbReference type="SAM" id="Phobius"/>
    </source>
</evidence>
<dbReference type="CDD" id="cd11484">
    <property type="entry name" value="SLC-NCS1sbd_CobB-like"/>
    <property type="match status" value="1"/>
</dbReference>
<dbReference type="AlphaFoldDB" id="A0A845RLJ8"/>
<keyword evidence="3 6" id="KW-0812">Transmembrane</keyword>
<dbReference type="EMBL" id="QXWZ01000008">
    <property type="protein sequence ID" value="NBI78562.1"/>
    <property type="molecule type" value="Genomic_DNA"/>
</dbReference>
<feature type="transmembrane region" description="Helical" evidence="6">
    <location>
        <begin position="385"/>
        <end position="402"/>
    </location>
</feature>
<sequence length="443" mass="47427">MILMMDTNGKQMTQEVVDKDYPLTHVPQSARKTFFSVAAVLLGVTFFCPTMAAGAQIGAAFRFDELVWVVLIGNLILGIYVAVNCAIGAKTGLTSVMLSRYTLGKAGSKWADFLLGGTQIGWYAYVCAYVGHLYAIGLNIPSAEIGFTLFWAIVFGITALWGYRAMEKVAYVAVPALLILVAYVPYLAMRDAGGLAGLAAVQPTAEMSVPTAMTVIVGTFASMGTQACNWSRFSKTAKSGFWAGLIAFLIGNIIMMVAGIVGALAYGESDFIIILMNMGITVLALIVMTLNIWTTAHAGAYAWAVAGAEFADKPDKKPFLIGGLVIAIILACTGIYSHLIAFLNLLGIFIPPLGGVMMGDYFFVYKRRLPRVESVHFKTLRYSPVIAYIVGAAAAFLADRFAFGVPPLFGILVAGACMPLCNLLLGKCGINDMHPVDENADYV</sequence>
<keyword evidence="5 6" id="KW-0472">Membrane</keyword>
<feature type="transmembrane region" description="Helical" evidence="6">
    <location>
        <begin position="319"/>
        <end position="339"/>
    </location>
</feature>
<comment type="caution">
    <text evidence="7">The sequence shown here is derived from an EMBL/GenBank/DDBJ whole genome shotgun (WGS) entry which is preliminary data.</text>
</comment>
<dbReference type="GO" id="GO:0005886">
    <property type="term" value="C:plasma membrane"/>
    <property type="evidence" value="ECO:0007669"/>
    <property type="project" value="TreeGrafter"/>
</dbReference>
<protein>
    <submittedName>
        <fullName evidence="7">Cytosine permease</fullName>
    </submittedName>
</protein>
<dbReference type="NCBIfam" id="NF008241">
    <property type="entry name" value="PRK11017.1"/>
    <property type="match status" value="1"/>
</dbReference>
<dbReference type="InterPro" id="IPR001248">
    <property type="entry name" value="Pur-cyt_permease"/>
</dbReference>
<evidence type="ECO:0000256" key="2">
    <source>
        <dbReference type="ARBA" id="ARBA00008974"/>
    </source>
</evidence>
<dbReference type="PANTHER" id="PTHR30569:SF0">
    <property type="entry name" value="CYTOSINE PERMEASE"/>
    <property type="match status" value="1"/>
</dbReference>
<feature type="transmembrane region" description="Helical" evidence="6">
    <location>
        <begin position="170"/>
        <end position="189"/>
    </location>
</feature>
<evidence type="ECO:0000256" key="1">
    <source>
        <dbReference type="ARBA" id="ARBA00004141"/>
    </source>
</evidence>
<evidence type="ECO:0000256" key="5">
    <source>
        <dbReference type="ARBA" id="ARBA00023136"/>
    </source>
</evidence>
<feature type="transmembrane region" description="Helical" evidence="6">
    <location>
        <begin position="408"/>
        <end position="425"/>
    </location>
</feature>
<feature type="transmembrane region" description="Helical" evidence="6">
    <location>
        <begin position="66"/>
        <end position="89"/>
    </location>
</feature>
<reference evidence="7 8" key="1">
    <citation type="submission" date="2018-08" db="EMBL/GenBank/DDBJ databases">
        <title>Murine metabolic-syndrome-specific gut microbial biobank.</title>
        <authorList>
            <person name="Liu C."/>
        </authorList>
    </citation>
    <scope>NUCLEOTIDE SEQUENCE [LARGE SCALE GENOMIC DNA]</scope>
    <source>
        <strain evidence="7 8">X69</strain>
    </source>
</reference>
<feature type="transmembrane region" description="Helical" evidence="6">
    <location>
        <begin position="110"/>
        <end position="133"/>
    </location>
</feature>
<feature type="transmembrane region" description="Helical" evidence="6">
    <location>
        <begin position="209"/>
        <end position="228"/>
    </location>
</feature>
<dbReference type="GO" id="GO:0015209">
    <property type="term" value="F:cytosine transmembrane transporter activity"/>
    <property type="evidence" value="ECO:0007669"/>
    <property type="project" value="InterPro"/>
</dbReference>
<gene>
    <name evidence="7" type="ORF">D3Z39_06720</name>
</gene>
<dbReference type="Proteomes" id="UP000446348">
    <property type="component" value="Unassembled WGS sequence"/>
</dbReference>
<evidence type="ECO:0000313" key="8">
    <source>
        <dbReference type="Proteomes" id="UP000446348"/>
    </source>
</evidence>
<dbReference type="Gene3D" id="1.10.4160.10">
    <property type="entry name" value="Hydantoin permease"/>
    <property type="match status" value="1"/>
</dbReference>
<evidence type="ECO:0000256" key="4">
    <source>
        <dbReference type="ARBA" id="ARBA00022989"/>
    </source>
</evidence>
<name>A0A845RLJ8_9FIRM</name>
<proteinExistence type="inferred from homology"/>
<dbReference type="InterPro" id="IPR030191">
    <property type="entry name" value="CodB"/>
</dbReference>
<feature type="transmembrane region" description="Helical" evidence="6">
    <location>
        <begin position="145"/>
        <end position="163"/>
    </location>
</feature>
<dbReference type="Pfam" id="PF02133">
    <property type="entry name" value="Transp_cyt_pur"/>
    <property type="match status" value="1"/>
</dbReference>
<organism evidence="7 8">
    <name type="scientific">Anaerotruncus colihominis</name>
    <dbReference type="NCBI Taxonomy" id="169435"/>
    <lineage>
        <taxon>Bacteria</taxon>
        <taxon>Bacillati</taxon>
        <taxon>Bacillota</taxon>
        <taxon>Clostridia</taxon>
        <taxon>Eubacteriales</taxon>
        <taxon>Oscillospiraceae</taxon>
        <taxon>Anaerotruncus</taxon>
    </lineage>
</organism>
<feature type="transmembrane region" description="Helical" evidence="6">
    <location>
        <begin position="34"/>
        <end position="54"/>
    </location>
</feature>
<accession>A0A845RLJ8</accession>